<sequence length="188" mass="21170">MKKSDNILPGIQVCKVYSISPHRSKLAMIRSELKKSTVAEHKRAGRDKLRAFEKSSKLIQQRTSKLIKKKTVKLVQQTSKLIQLRAKISRDVISPAQRPTIAVVTCSKSTKPADALNDKEHKVQLCQNFTKAFSMARNLYPTDTSDQRLYIQTMNIETKAGGTKPQQRASAKCNSRELVHSGGKWFTS</sequence>
<organism evidence="1 2">
    <name type="scientific">Dorcoceras hygrometricum</name>
    <dbReference type="NCBI Taxonomy" id="472368"/>
    <lineage>
        <taxon>Eukaryota</taxon>
        <taxon>Viridiplantae</taxon>
        <taxon>Streptophyta</taxon>
        <taxon>Embryophyta</taxon>
        <taxon>Tracheophyta</taxon>
        <taxon>Spermatophyta</taxon>
        <taxon>Magnoliopsida</taxon>
        <taxon>eudicotyledons</taxon>
        <taxon>Gunneridae</taxon>
        <taxon>Pentapetalae</taxon>
        <taxon>asterids</taxon>
        <taxon>lamiids</taxon>
        <taxon>Lamiales</taxon>
        <taxon>Gesneriaceae</taxon>
        <taxon>Didymocarpoideae</taxon>
        <taxon>Trichosporeae</taxon>
        <taxon>Loxocarpinae</taxon>
        <taxon>Dorcoceras</taxon>
    </lineage>
</organism>
<dbReference type="EMBL" id="KQ996518">
    <property type="protein sequence ID" value="KZV44743.1"/>
    <property type="molecule type" value="Genomic_DNA"/>
</dbReference>
<dbReference type="AlphaFoldDB" id="A0A2Z7CDG0"/>
<proteinExistence type="predicted"/>
<accession>A0A2Z7CDG0</accession>
<reference evidence="1 2" key="1">
    <citation type="journal article" date="2015" name="Proc. Natl. Acad. Sci. U.S.A.">
        <title>The resurrection genome of Boea hygrometrica: A blueprint for survival of dehydration.</title>
        <authorList>
            <person name="Xiao L."/>
            <person name="Yang G."/>
            <person name="Zhang L."/>
            <person name="Yang X."/>
            <person name="Zhao S."/>
            <person name="Ji Z."/>
            <person name="Zhou Q."/>
            <person name="Hu M."/>
            <person name="Wang Y."/>
            <person name="Chen M."/>
            <person name="Xu Y."/>
            <person name="Jin H."/>
            <person name="Xiao X."/>
            <person name="Hu G."/>
            <person name="Bao F."/>
            <person name="Hu Y."/>
            <person name="Wan P."/>
            <person name="Li L."/>
            <person name="Deng X."/>
            <person name="Kuang T."/>
            <person name="Xiang C."/>
            <person name="Zhu J.K."/>
            <person name="Oliver M.J."/>
            <person name="He Y."/>
        </authorList>
    </citation>
    <scope>NUCLEOTIDE SEQUENCE [LARGE SCALE GENOMIC DNA]</scope>
    <source>
        <strain evidence="2">cv. XS01</strain>
    </source>
</reference>
<name>A0A2Z7CDG0_9LAMI</name>
<protein>
    <submittedName>
        <fullName evidence="1">Uncharacterized protein</fullName>
    </submittedName>
</protein>
<gene>
    <name evidence="1" type="ORF">F511_34433</name>
</gene>
<keyword evidence="2" id="KW-1185">Reference proteome</keyword>
<evidence type="ECO:0000313" key="2">
    <source>
        <dbReference type="Proteomes" id="UP000250235"/>
    </source>
</evidence>
<dbReference type="Proteomes" id="UP000250235">
    <property type="component" value="Unassembled WGS sequence"/>
</dbReference>
<evidence type="ECO:0000313" key="1">
    <source>
        <dbReference type="EMBL" id="KZV44743.1"/>
    </source>
</evidence>